<dbReference type="PRINTS" id="PR00837">
    <property type="entry name" value="V5TPXLIKE"/>
</dbReference>
<protein>
    <recommendedName>
        <fullName evidence="4">SCP domain-containing protein</fullName>
    </recommendedName>
</protein>
<dbReference type="Proteomes" id="UP000019132">
    <property type="component" value="Unassembled WGS sequence"/>
</dbReference>
<dbReference type="Gene3D" id="3.40.33.10">
    <property type="entry name" value="CAP"/>
    <property type="match status" value="1"/>
</dbReference>
<dbReference type="VEuPathDB" id="FungiDB:PYU1_G003805"/>
<evidence type="ECO:0000313" key="5">
    <source>
        <dbReference type="EnsemblProtists" id="PYU1_T003815"/>
    </source>
</evidence>
<dbReference type="CDD" id="cd05380">
    <property type="entry name" value="CAP_euk"/>
    <property type="match status" value="1"/>
</dbReference>
<keyword evidence="2" id="KW-0472">Membrane</keyword>
<feature type="transmembrane region" description="Helical" evidence="2">
    <location>
        <begin position="363"/>
        <end position="385"/>
    </location>
</feature>
<dbReference type="EMBL" id="GL376638">
    <property type="status" value="NOT_ANNOTATED_CDS"/>
    <property type="molecule type" value="Genomic_DNA"/>
</dbReference>
<dbReference type="Pfam" id="PF00188">
    <property type="entry name" value="CAP"/>
    <property type="match status" value="1"/>
</dbReference>
<dbReference type="HOGENOM" id="CLU_024842_0_0_1"/>
<dbReference type="OMA" id="INVHTHA"/>
<feature type="compositionally biased region" description="Low complexity" evidence="1">
    <location>
        <begin position="250"/>
        <end position="268"/>
    </location>
</feature>
<organism evidence="5 6">
    <name type="scientific">Globisporangium ultimum (strain ATCC 200006 / CBS 805.95 / DAOM BR144)</name>
    <name type="common">Pythium ultimum</name>
    <dbReference type="NCBI Taxonomy" id="431595"/>
    <lineage>
        <taxon>Eukaryota</taxon>
        <taxon>Sar</taxon>
        <taxon>Stramenopiles</taxon>
        <taxon>Oomycota</taxon>
        <taxon>Peronosporomycetes</taxon>
        <taxon>Pythiales</taxon>
        <taxon>Pythiaceae</taxon>
        <taxon>Globisporangium</taxon>
    </lineage>
</organism>
<proteinExistence type="predicted"/>
<reference evidence="6" key="1">
    <citation type="journal article" date="2010" name="Genome Biol.">
        <title>Genome sequence of the necrotrophic plant pathogen Pythium ultimum reveals original pathogenicity mechanisms and effector repertoire.</title>
        <authorList>
            <person name="Levesque C.A."/>
            <person name="Brouwer H."/>
            <person name="Cano L."/>
            <person name="Hamilton J.P."/>
            <person name="Holt C."/>
            <person name="Huitema E."/>
            <person name="Raffaele S."/>
            <person name="Robideau G.P."/>
            <person name="Thines M."/>
            <person name="Win J."/>
            <person name="Zerillo M.M."/>
            <person name="Beakes G.W."/>
            <person name="Boore J.L."/>
            <person name="Busam D."/>
            <person name="Dumas B."/>
            <person name="Ferriera S."/>
            <person name="Fuerstenberg S.I."/>
            <person name="Gachon C.M."/>
            <person name="Gaulin E."/>
            <person name="Govers F."/>
            <person name="Grenville-Briggs L."/>
            <person name="Horner N."/>
            <person name="Hostetler J."/>
            <person name="Jiang R.H."/>
            <person name="Johnson J."/>
            <person name="Krajaejun T."/>
            <person name="Lin H."/>
            <person name="Meijer H.J."/>
            <person name="Moore B."/>
            <person name="Morris P."/>
            <person name="Phuntmart V."/>
            <person name="Puiu D."/>
            <person name="Shetty J."/>
            <person name="Stajich J.E."/>
            <person name="Tripathy S."/>
            <person name="Wawra S."/>
            <person name="van West P."/>
            <person name="Whitty B.R."/>
            <person name="Coutinho P.M."/>
            <person name="Henrissat B."/>
            <person name="Martin F."/>
            <person name="Thomas P.D."/>
            <person name="Tyler B.M."/>
            <person name="De Vries R.P."/>
            <person name="Kamoun S."/>
            <person name="Yandell M."/>
            <person name="Tisserat N."/>
            <person name="Buell C.R."/>
        </authorList>
    </citation>
    <scope>NUCLEOTIDE SEQUENCE</scope>
    <source>
        <strain evidence="6">DAOM:BR144</strain>
    </source>
</reference>
<keyword evidence="6" id="KW-1185">Reference proteome</keyword>
<dbReference type="InterPro" id="IPR014044">
    <property type="entry name" value="CAP_dom"/>
</dbReference>
<evidence type="ECO:0000256" key="1">
    <source>
        <dbReference type="SAM" id="MobiDB-lite"/>
    </source>
</evidence>
<dbReference type="STRING" id="431595.K3WFS4"/>
<keyword evidence="2" id="KW-0812">Transmembrane</keyword>
<feature type="compositionally biased region" description="Low complexity" evidence="1">
    <location>
        <begin position="286"/>
        <end position="299"/>
    </location>
</feature>
<dbReference type="PANTHER" id="PTHR10334">
    <property type="entry name" value="CYSTEINE-RICH SECRETORY PROTEIN-RELATED"/>
    <property type="match status" value="1"/>
</dbReference>
<dbReference type="InterPro" id="IPR001283">
    <property type="entry name" value="CRISP-related"/>
</dbReference>
<dbReference type="SMART" id="SM00198">
    <property type="entry name" value="SCP"/>
    <property type="match status" value="1"/>
</dbReference>
<feature type="chain" id="PRO_5003867707" description="SCP domain-containing protein" evidence="3">
    <location>
        <begin position="24"/>
        <end position="404"/>
    </location>
</feature>
<keyword evidence="3" id="KW-0732">Signal</keyword>
<dbReference type="AlphaFoldDB" id="K3WFS4"/>
<evidence type="ECO:0000256" key="3">
    <source>
        <dbReference type="SAM" id="SignalP"/>
    </source>
</evidence>
<reference evidence="5" key="3">
    <citation type="submission" date="2015-02" db="UniProtKB">
        <authorList>
            <consortium name="EnsemblProtists"/>
        </authorList>
    </citation>
    <scope>IDENTIFICATION</scope>
    <source>
        <strain evidence="5">DAOM BR144</strain>
    </source>
</reference>
<dbReference type="EnsemblProtists" id="PYU1_T003815">
    <property type="protein sequence ID" value="PYU1_T003815"/>
    <property type="gene ID" value="PYU1_G003805"/>
</dbReference>
<feature type="compositionally biased region" description="Polar residues" evidence="1">
    <location>
        <begin position="339"/>
        <end position="349"/>
    </location>
</feature>
<dbReference type="InterPro" id="IPR035940">
    <property type="entry name" value="CAP_sf"/>
</dbReference>
<evidence type="ECO:0000259" key="4">
    <source>
        <dbReference type="SMART" id="SM00198"/>
    </source>
</evidence>
<evidence type="ECO:0000313" key="6">
    <source>
        <dbReference type="Proteomes" id="UP000019132"/>
    </source>
</evidence>
<feature type="region of interest" description="Disordered" evidence="1">
    <location>
        <begin position="237"/>
        <end position="303"/>
    </location>
</feature>
<feature type="region of interest" description="Disordered" evidence="1">
    <location>
        <begin position="323"/>
        <end position="360"/>
    </location>
</feature>
<dbReference type="InParanoid" id="K3WFS4"/>
<dbReference type="SUPFAM" id="SSF55797">
    <property type="entry name" value="PR-1-like"/>
    <property type="match status" value="1"/>
</dbReference>
<feature type="domain" description="SCP" evidence="4">
    <location>
        <begin position="31"/>
        <end position="169"/>
    </location>
</feature>
<keyword evidence="2" id="KW-1133">Transmembrane helix</keyword>
<sequence>MKTSTVLALVAATAAAFTTGASAQDGAFTNEDKALWIDHHNYFRMAALPWSAANMLKMKWSDDLATAAINEAKTCAAVTAAGINVHTHAATDTKSVVNSAFQEWAVVAALKVLPTLTAPKDGEAVGTGMYNSYSQIVWSSTNQVGCGYATCGTGKSVVCKYAPAGNGPNEPWFIHNTPNSQCPAGTQGDGGLCIVPGDAGNNDIAPIPAGAHAYETFATFMSNELKALKGEVVNVGSGSSAADGGPMTGTSESTNPNAANATTTNEENVPAKSVSFGSLTDGSDGTPGVVRPSSGSGSTFFNEVTTPETAVGGAGASTAATSADEAVAAASPSKKGSEESGTVTGANNKSSEEDSEGGGITPAGWAGVIVVGCVMVAGIAVFTSYRKNQRRQREIMQNGGIHIL</sequence>
<evidence type="ECO:0000256" key="2">
    <source>
        <dbReference type="SAM" id="Phobius"/>
    </source>
</evidence>
<feature type="signal peptide" evidence="3">
    <location>
        <begin position="1"/>
        <end position="23"/>
    </location>
</feature>
<accession>K3WFS4</accession>
<name>K3WFS4_GLOUD</name>
<dbReference type="eggNOG" id="KOG3017">
    <property type="taxonomic scope" value="Eukaryota"/>
</dbReference>
<reference evidence="6" key="2">
    <citation type="submission" date="2010-04" db="EMBL/GenBank/DDBJ databases">
        <authorList>
            <person name="Buell R."/>
            <person name="Hamilton J."/>
            <person name="Hostetler J."/>
        </authorList>
    </citation>
    <scope>NUCLEOTIDE SEQUENCE [LARGE SCALE GENOMIC DNA]</scope>
    <source>
        <strain evidence="6">DAOM:BR144</strain>
    </source>
</reference>